<keyword evidence="5" id="KW-0238">DNA-binding</keyword>
<evidence type="ECO:0000313" key="11">
    <source>
        <dbReference type="Proteomes" id="UP001497623"/>
    </source>
</evidence>
<dbReference type="SMART" id="SM00351">
    <property type="entry name" value="PAX"/>
    <property type="match status" value="1"/>
</dbReference>
<dbReference type="Proteomes" id="UP001497623">
    <property type="component" value="Unassembled WGS sequence"/>
</dbReference>
<evidence type="ECO:0000256" key="8">
    <source>
        <dbReference type="SAM" id="MobiDB-lite"/>
    </source>
</evidence>
<proteinExistence type="predicted"/>
<evidence type="ECO:0000256" key="3">
    <source>
        <dbReference type="ARBA" id="ARBA00022724"/>
    </source>
</evidence>
<keyword evidence="7" id="KW-0539">Nucleus</keyword>
<keyword evidence="6" id="KW-0804">Transcription</keyword>
<evidence type="ECO:0000256" key="5">
    <source>
        <dbReference type="ARBA" id="ARBA00023125"/>
    </source>
</evidence>
<dbReference type="EMBL" id="CAXKWB010003729">
    <property type="protein sequence ID" value="CAL4070031.1"/>
    <property type="molecule type" value="Genomic_DNA"/>
</dbReference>
<dbReference type="PROSITE" id="PS51057">
    <property type="entry name" value="PAIRED_2"/>
    <property type="match status" value="1"/>
</dbReference>
<dbReference type="GO" id="GO:0000978">
    <property type="term" value="F:RNA polymerase II cis-regulatory region sequence-specific DNA binding"/>
    <property type="evidence" value="ECO:0007669"/>
    <property type="project" value="TreeGrafter"/>
</dbReference>
<dbReference type="SUPFAM" id="SSF46689">
    <property type="entry name" value="Homeodomain-like"/>
    <property type="match status" value="1"/>
</dbReference>
<evidence type="ECO:0000256" key="6">
    <source>
        <dbReference type="ARBA" id="ARBA00023163"/>
    </source>
</evidence>
<dbReference type="Gene3D" id="1.10.10.10">
    <property type="entry name" value="Winged helix-like DNA-binding domain superfamily/Winged helix DNA-binding domain"/>
    <property type="match status" value="2"/>
</dbReference>
<keyword evidence="11" id="KW-1185">Reference proteome</keyword>
<dbReference type="InterPro" id="IPR036388">
    <property type="entry name" value="WH-like_DNA-bd_sf"/>
</dbReference>
<dbReference type="GO" id="GO:0005634">
    <property type="term" value="C:nucleus"/>
    <property type="evidence" value="ECO:0007669"/>
    <property type="project" value="UniProtKB-SubCell"/>
</dbReference>
<dbReference type="InterPro" id="IPR009057">
    <property type="entry name" value="Homeodomain-like_sf"/>
</dbReference>
<comment type="caution">
    <text evidence="10">The sequence shown here is derived from an EMBL/GenBank/DDBJ whole genome shotgun (WGS) entry which is preliminary data.</text>
</comment>
<evidence type="ECO:0000259" key="9">
    <source>
        <dbReference type="PROSITE" id="PS51057"/>
    </source>
</evidence>
<protein>
    <recommendedName>
        <fullName evidence="9">Paired domain-containing protein</fullName>
    </recommendedName>
</protein>
<organism evidence="10 11">
    <name type="scientific">Meganyctiphanes norvegica</name>
    <name type="common">Northern krill</name>
    <name type="synonym">Thysanopoda norvegica</name>
    <dbReference type="NCBI Taxonomy" id="48144"/>
    <lineage>
        <taxon>Eukaryota</taxon>
        <taxon>Metazoa</taxon>
        <taxon>Ecdysozoa</taxon>
        <taxon>Arthropoda</taxon>
        <taxon>Crustacea</taxon>
        <taxon>Multicrustacea</taxon>
        <taxon>Malacostraca</taxon>
        <taxon>Eumalacostraca</taxon>
        <taxon>Eucarida</taxon>
        <taxon>Euphausiacea</taxon>
        <taxon>Euphausiidae</taxon>
        <taxon>Meganyctiphanes</taxon>
    </lineage>
</organism>
<evidence type="ECO:0000256" key="4">
    <source>
        <dbReference type="ARBA" id="ARBA00023015"/>
    </source>
</evidence>
<dbReference type="InterPro" id="IPR043565">
    <property type="entry name" value="PAX_fam"/>
</dbReference>
<dbReference type="PANTHER" id="PTHR45636:SF41">
    <property type="entry name" value="PAIRED BOX PROTEIN PAX-6-RELATED"/>
    <property type="match status" value="1"/>
</dbReference>
<evidence type="ECO:0000256" key="1">
    <source>
        <dbReference type="ARBA" id="ARBA00004123"/>
    </source>
</evidence>
<dbReference type="GO" id="GO:0000981">
    <property type="term" value="F:DNA-binding transcription factor activity, RNA polymerase II-specific"/>
    <property type="evidence" value="ECO:0007669"/>
    <property type="project" value="TreeGrafter"/>
</dbReference>
<dbReference type="Pfam" id="PF00292">
    <property type="entry name" value="PAX"/>
    <property type="match status" value="1"/>
</dbReference>
<gene>
    <name evidence="10" type="ORF">MNOR_LOCUS8161</name>
</gene>
<accession>A0AAV2Q5Y6</accession>
<keyword evidence="3" id="KW-0563">Paired box</keyword>
<dbReference type="PROSITE" id="PS00034">
    <property type="entry name" value="PAIRED_1"/>
    <property type="match status" value="1"/>
</dbReference>
<dbReference type="AlphaFoldDB" id="A0AAV2Q5Y6"/>
<name>A0AAV2Q5Y6_MEGNR</name>
<comment type="subcellular location">
    <subcellularLocation>
        <location evidence="1">Nucleus</location>
    </subcellularLocation>
</comment>
<evidence type="ECO:0000256" key="7">
    <source>
        <dbReference type="ARBA" id="ARBA00023242"/>
    </source>
</evidence>
<dbReference type="PANTHER" id="PTHR45636">
    <property type="entry name" value="PAIRED BOX PROTEIN PAX-6-RELATED-RELATED"/>
    <property type="match status" value="1"/>
</dbReference>
<dbReference type="InterPro" id="IPR001523">
    <property type="entry name" value="Paired_dom"/>
</dbReference>
<evidence type="ECO:0000256" key="2">
    <source>
        <dbReference type="ARBA" id="ARBA00022473"/>
    </source>
</evidence>
<dbReference type="InterPro" id="IPR043182">
    <property type="entry name" value="PAIRED_DNA-bd_dom"/>
</dbReference>
<sequence>MITMDIPPPPAPHQVVHAQTIMQQPSPDDKKQKRTAHRCRGTSYLGNHFAKCHGGVNQLGGVFVNGRPLPDMVRQRIVELAHNGVRPCDISRQLRVSHGCVSKILSRYYETGSIRPGVIGGSKPKVATPTVVDAIANYKKQNPTMFAWEIRDRLLTDGVCDQESVPSVSSINRIVRNKAAEKAKHIMPGTLSPGLSPVSQATSVITHAPPVSHESALQRSGSYSINGILGIPNPHTDPNGNINKRKREDSDEHRDLNGHHEDDLKRQRTQYNTDPLYTNMLWSKQWSSLKADDPKNLLPDLTTAVPGATGSPYSVQSFVDHSSAFPSVSTASASENALYETMAMSQSMAMTHTQTNHVYSAPLATTLGSGGGLTPLTPISMQDVKPVLAAPTVLDTTAQYQQGGSVYTSLSTPPSTPLSCTTPMSSNGPGYSNSGALSTNSISDTHHNSHSPLDNLLSVAPCSPLKADTPCSVSPSSLTVLQPATHAHAHVHSSTLAHTPTQNHLTHTHIPMHAHVASPAPEPSYTALPPISHYTVAEPHQLVLWLTTLIARHTLSTLLLTPLMDMAQGDCLACVTTTVQAVVVTISPTVVGTVEVAAATAAIAVSITTASTLLQEYACCKEQS</sequence>
<evidence type="ECO:0000313" key="10">
    <source>
        <dbReference type="EMBL" id="CAL4070031.1"/>
    </source>
</evidence>
<dbReference type="CDD" id="cd00131">
    <property type="entry name" value="PAX"/>
    <property type="match status" value="1"/>
</dbReference>
<dbReference type="PRINTS" id="PR00027">
    <property type="entry name" value="PAIREDBOX"/>
</dbReference>
<feature type="non-terminal residue" evidence="10">
    <location>
        <position position="624"/>
    </location>
</feature>
<dbReference type="FunFam" id="1.10.10.10:FF:000003">
    <property type="entry name" value="Paired box protein Pax-6"/>
    <property type="match status" value="1"/>
</dbReference>
<feature type="region of interest" description="Disordered" evidence="8">
    <location>
        <begin position="225"/>
        <end position="268"/>
    </location>
</feature>
<feature type="domain" description="Paired" evidence="9">
    <location>
        <begin position="52"/>
        <end position="178"/>
    </location>
</feature>
<feature type="compositionally biased region" description="Basic and acidic residues" evidence="8">
    <location>
        <begin position="246"/>
        <end position="266"/>
    </location>
</feature>
<dbReference type="FunFam" id="1.10.10.10:FF:000013">
    <property type="entry name" value="Paired box 8 isoform 1"/>
    <property type="match status" value="1"/>
</dbReference>
<reference evidence="10 11" key="1">
    <citation type="submission" date="2024-05" db="EMBL/GenBank/DDBJ databases">
        <authorList>
            <person name="Wallberg A."/>
        </authorList>
    </citation>
    <scope>NUCLEOTIDE SEQUENCE [LARGE SCALE GENOMIC DNA]</scope>
</reference>
<keyword evidence="2" id="KW-0217">Developmental protein</keyword>
<keyword evidence="4" id="KW-0805">Transcription regulation</keyword>